<sequence length="156" mass="18336">MLTPLDIQNKEFKRGVRGYKETEVDSFLDEIMMDYENIYKENIELKDKIALLNDQLKHYNKIEETLQNTLVVAQTTAEEVKINARKNAELIIKEAEENAKRIIEDAKAEALKTHEDYEILKKDMLVFKTRFKTLLQSQLESLNDHYRDLGIEGDKE</sequence>
<keyword evidence="5 7" id="KW-0175">Coiled coil</keyword>
<dbReference type="InterPro" id="IPR019933">
    <property type="entry name" value="DivIVA_domain"/>
</dbReference>
<evidence type="ECO:0000256" key="7">
    <source>
        <dbReference type="SAM" id="Coils"/>
    </source>
</evidence>
<protein>
    <submittedName>
        <fullName evidence="8">Cell division initiation protein</fullName>
    </submittedName>
</protein>
<proteinExistence type="inferred from homology"/>
<evidence type="ECO:0000256" key="3">
    <source>
        <dbReference type="ARBA" id="ARBA00022490"/>
    </source>
</evidence>
<evidence type="ECO:0000256" key="5">
    <source>
        <dbReference type="ARBA" id="ARBA00023054"/>
    </source>
</evidence>
<feature type="coiled-coil region" evidence="7">
    <location>
        <begin position="35"/>
        <end position="123"/>
    </location>
</feature>
<organism evidence="8 9">
    <name type="scientific">Proteiniborus ethanoligenes</name>
    <dbReference type="NCBI Taxonomy" id="415015"/>
    <lineage>
        <taxon>Bacteria</taxon>
        <taxon>Bacillati</taxon>
        <taxon>Bacillota</taxon>
        <taxon>Clostridia</taxon>
        <taxon>Eubacteriales</taxon>
        <taxon>Proteiniborus</taxon>
    </lineage>
</organism>
<dbReference type="STRING" id="415015.SAMN05660462_02090"/>
<dbReference type="InterPro" id="IPR007793">
    <property type="entry name" value="DivIVA_fam"/>
</dbReference>
<evidence type="ECO:0000256" key="4">
    <source>
        <dbReference type="ARBA" id="ARBA00022618"/>
    </source>
</evidence>
<dbReference type="GO" id="GO:0005737">
    <property type="term" value="C:cytoplasm"/>
    <property type="evidence" value="ECO:0007669"/>
    <property type="project" value="UniProtKB-SubCell"/>
</dbReference>
<keyword evidence="9" id="KW-1185">Reference proteome</keyword>
<dbReference type="EMBL" id="FNQE01000022">
    <property type="protein sequence ID" value="SDZ16719.1"/>
    <property type="molecule type" value="Genomic_DNA"/>
</dbReference>
<dbReference type="PANTHER" id="PTHR35794">
    <property type="entry name" value="CELL DIVISION PROTEIN DIVIVA"/>
    <property type="match status" value="1"/>
</dbReference>
<dbReference type="NCBIfam" id="TIGR03544">
    <property type="entry name" value="DivI1A_domain"/>
    <property type="match status" value="1"/>
</dbReference>
<dbReference type="Gene3D" id="6.10.250.660">
    <property type="match status" value="1"/>
</dbReference>
<comment type="similarity">
    <text evidence="2">Belongs to the DivIVA family.</text>
</comment>
<dbReference type="GO" id="GO:0051301">
    <property type="term" value="P:cell division"/>
    <property type="evidence" value="ECO:0007669"/>
    <property type="project" value="UniProtKB-KW"/>
</dbReference>
<evidence type="ECO:0000256" key="6">
    <source>
        <dbReference type="ARBA" id="ARBA00023306"/>
    </source>
</evidence>
<dbReference type="Proteomes" id="UP000198625">
    <property type="component" value="Unassembled WGS sequence"/>
</dbReference>
<dbReference type="OrthoDB" id="9815492at2"/>
<reference evidence="8 9" key="1">
    <citation type="submission" date="2016-10" db="EMBL/GenBank/DDBJ databases">
        <authorList>
            <person name="de Groot N.N."/>
        </authorList>
    </citation>
    <scope>NUCLEOTIDE SEQUENCE [LARGE SCALE GENOMIC DNA]</scope>
    <source>
        <strain evidence="8 9">DSM 21650</strain>
    </source>
</reference>
<accession>A0A1H3QVI1</accession>
<dbReference type="Pfam" id="PF05103">
    <property type="entry name" value="DivIVA"/>
    <property type="match status" value="1"/>
</dbReference>
<dbReference type="AlphaFoldDB" id="A0A1H3QVI1"/>
<keyword evidence="6" id="KW-0131">Cell cycle</keyword>
<evidence type="ECO:0000256" key="2">
    <source>
        <dbReference type="ARBA" id="ARBA00009008"/>
    </source>
</evidence>
<gene>
    <name evidence="8" type="ORF">SAMN05660462_02090</name>
</gene>
<dbReference type="PANTHER" id="PTHR35794:SF2">
    <property type="entry name" value="CELL DIVISION PROTEIN DIVIVA"/>
    <property type="match status" value="1"/>
</dbReference>
<keyword evidence="3" id="KW-0963">Cytoplasm</keyword>
<evidence type="ECO:0000313" key="8">
    <source>
        <dbReference type="EMBL" id="SDZ16719.1"/>
    </source>
</evidence>
<comment type="subcellular location">
    <subcellularLocation>
        <location evidence="1">Cytoplasm</location>
    </subcellularLocation>
</comment>
<evidence type="ECO:0000313" key="9">
    <source>
        <dbReference type="Proteomes" id="UP000198625"/>
    </source>
</evidence>
<name>A0A1H3QVI1_9FIRM</name>
<keyword evidence="4 8" id="KW-0132">Cell division</keyword>
<evidence type="ECO:0000256" key="1">
    <source>
        <dbReference type="ARBA" id="ARBA00004496"/>
    </source>
</evidence>
<dbReference type="RefSeq" id="WP_091730850.1">
    <property type="nucleotide sequence ID" value="NZ_FNQE01000022.1"/>
</dbReference>